<dbReference type="GO" id="GO:0005737">
    <property type="term" value="C:cytoplasm"/>
    <property type="evidence" value="ECO:0007669"/>
    <property type="project" value="TreeGrafter"/>
</dbReference>
<dbReference type="Gene3D" id="3.55.40.20">
    <property type="entry name" value="Iron/manganese superoxide dismutase, C-terminal domain"/>
    <property type="match status" value="1"/>
</dbReference>
<feature type="domain" description="Manganese/iron superoxide dismutase C-terminal" evidence="8">
    <location>
        <begin position="93"/>
        <end position="190"/>
    </location>
</feature>
<dbReference type="AlphaFoldDB" id="A0A1F4ZT98"/>
<reference evidence="9 10" key="1">
    <citation type="journal article" date="2016" name="Nat. Commun.">
        <title>Thousands of microbial genomes shed light on interconnected biogeochemical processes in an aquifer system.</title>
        <authorList>
            <person name="Anantharaman K."/>
            <person name="Brown C.T."/>
            <person name="Hug L.A."/>
            <person name="Sharon I."/>
            <person name="Castelle C.J."/>
            <person name="Probst A.J."/>
            <person name="Thomas B.C."/>
            <person name="Singh A."/>
            <person name="Wilkins M.J."/>
            <person name="Karaoz U."/>
            <person name="Brodie E.L."/>
            <person name="Williams K.H."/>
            <person name="Hubbard S.S."/>
            <person name="Banfield J.F."/>
        </authorList>
    </citation>
    <scope>NUCLEOTIDE SEQUENCE [LARGE SCALE GENOMIC DNA]</scope>
</reference>
<dbReference type="PANTHER" id="PTHR43595:SF2">
    <property type="entry name" value="SMALL RIBOSOMAL SUBUNIT PROTEIN MS42"/>
    <property type="match status" value="1"/>
</dbReference>
<dbReference type="InterPro" id="IPR001189">
    <property type="entry name" value="Mn/Fe_SOD"/>
</dbReference>
<evidence type="ECO:0000259" key="7">
    <source>
        <dbReference type="Pfam" id="PF00081"/>
    </source>
</evidence>
<dbReference type="PIRSF" id="PIRSF000349">
    <property type="entry name" value="SODismutase"/>
    <property type="match status" value="1"/>
</dbReference>
<dbReference type="InterPro" id="IPR036324">
    <property type="entry name" value="Mn/Fe_SOD_N_sf"/>
</dbReference>
<dbReference type="Pfam" id="PF02777">
    <property type="entry name" value="Sod_Fe_C"/>
    <property type="match status" value="1"/>
</dbReference>
<dbReference type="PANTHER" id="PTHR43595">
    <property type="entry name" value="37S RIBOSOMAL PROTEIN S26, MITOCHONDRIAL"/>
    <property type="match status" value="1"/>
</dbReference>
<name>A0A1F4ZT98_9BACT</name>
<evidence type="ECO:0000256" key="2">
    <source>
        <dbReference type="ARBA" id="ARBA00012682"/>
    </source>
</evidence>
<dbReference type="EC" id="1.15.1.1" evidence="2 6"/>
<feature type="binding site" evidence="5">
    <location>
        <position position="163"/>
    </location>
    <ligand>
        <name>Mn(2+)</name>
        <dbReference type="ChEBI" id="CHEBI:29035"/>
    </ligand>
</feature>
<evidence type="ECO:0000256" key="5">
    <source>
        <dbReference type="PIRSR" id="PIRSR000349-1"/>
    </source>
</evidence>
<keyword evidence="4 6" id="KW-0560">Oxidoreductase</keyword>
<evidence type="ECO:0000313" key="10">
    <source>
        <dbReference type="Proteomes" id="UP000176424"/>
    </source>
</evidence>
<dbReference type="STRING" id="1797263.A2397_02815"/>
<keyword evidence="3 5" id="KW-0479">Metal-binding</keyword>
<feature type="binding site" evidence="5">
    <location>
        <position position="159"/>
    </location>
    <ligand>
        <name>Mn(2+)</name>
        <dbReference type="ChEBI" id="CHEBI:29035"/>
    </ligand>
</feature>
<dbReference type="SUPFAM" id="SSF46609">
    <property type="entry name" value="Fe,Mn superoxide dismutase (SOD), N-terminal domain"/>
    <property type="match status" value="1"/>
</dbReference>
<dbReference type="FunFam" id="3.55.40.20:FF:000001">
    <property type="entry name" value="Superoxide dismutase"/>
    <property type="match status" value="1"/>
</dbReference>
<dbReference type="InterPro" id="IPR019831">
    <property type="entry name" value="Mn/Fe_SOD_N"/>
</dbReference>
<dbReference type="Gene3D" id="1.10.287.990">
    <property type="entry name" value="Fe,Mn superoxide dismutase (SOD) domain"/>
    <property type="match status" value="1"/>
</dbReference>
<evidence type="ECO:0000256" key="1">
    <source>
        <dbReference type="ARBA" id="ARBA00008714"/>
    </source>
</evidence>
<comment type="catalytic activity">
    <reaction evidence="6">
        <text>2 superoxide + 2 H(+) = H2O2 + O2</text>
        <dbReference type="Rhea" id="RHEA:20696"/>
        <dbReference type="ChEBI" id="CHEBI:15378"/>
        <dbReference type="ChEBI" id="CHEBI:15379"/>
        <dbReference type="ChEBI" id="CHEBI:16240"/>
        <dbReference type="ChEBI" id="CHEBI:18421"/>
        <dbReference type="EC" id="1.15.1.1"/>
    </reaction>
</comment>
<comment type="function">
    <text evidence="6">Destroys radicals which are normally produced within the cells and which are toxic to biological systems.</text>
</comment>
<organism evidence="9 10">
    <name type="scientific">Candidatus Amesbacteria bacterium RIFOXYB1_FULL_44_23</name>
    <dbReference type="NCBI Taxonomy" id="1797263"/>
    <lineage>
        <taxon>Bacteria</taxon>
        <taxon>Candidatus Amesiibacteriota</taxon>
    </lineage>
</organism>
<evidence type="ECO:0000259" key="8">
    <source>
        <dbReference type="Pfam" id="PF02777"/>
    </source>
</evidence>
<dbReference type="EMBL" id="MEXR01000030">
    <property type="protein sequence ID" value="OGD09591.1"/>
    <property type="molecule type" value="Genomic_DNA"/>
</dbReference>
<comment type="caution">
    <text evidence="9">The sequence shown here is derived from an EMBL/GenBank/DDBJ whole genome shotgun (WGS) entry which is preliminary data.</text>
</comment>
<dbReference type="InterPro" id="IPR036314">
    <property type="entry name" value="SOD_C_sf"/>
</dbReference>
<dbReference type="PRINTS" id="PR01703">
    <property type="entry name" value="MNSODISMTASE"/>
</dbReference>
<dbReference type="SUPFAM" id="SSF54719">
    <property type="entry name" value="Fe,Mn superoxide dismutase (SOD), C-terminal domain"/>
    <property type="match status" value="1"/>
</dbReference>
<dbReference type="Pfam" id="PF00081">
    <property type="entry name" value="Sod_Fe_N"/>
    <property type="match status" value="1"/>
</dbReference>
<gene>
    <name evidence="9" type="ORF">A2397_02815</name>
</gene>
<protein>
    <recommendedName>
        <fullName evidence="2 6">Superoxide dismutase</fullName>
        <ecNumber evidence="2 6">1.15.1.1</ecNumber>
    </recommendedName>
</protein>
<comment type="similarity">
    <text evidence="1 6">Belongs to the iron/manganese superoxide dismutase family.</text>
</comment>
<evidence type="ECO:0000256" key="3">
    <source>
        <dbReference type="ARBA" id="ARBA00022723"/>
    </source>
</evidence>
<evidence type="ECO:0000313" key="9">
    <source>
        <dbReference type="EMBL" id="OGD09591.1"/>
    </source>
</evidence>
<dbReference type="GO" id="GO:0004784">
    <property type="term" value="F:superoxide dismutase activity"/>
    <property type="evidence" value="ECO:0007669"/>
    <property type="project" value="UniProtKB-EC"/>
</dbReference>
<dbReference type="GO" id="GO:0046872">
    <property type="term" value="F:metal ion binding"/>
    <property type="evidence" value="ECO:0007669"/>
    <property type="project" value="UniProtKB-KW"/>
</dbReference>
<proteinExistence type="inferred from homology"/>
<feature type="binding site" evidence="5">
    <location>
        <position position="26"/>
    </location>
    <ligand>
        <name>Mn(2+)</name>
        <dbReference type="ChEBI" id="CHEBI:29035"/>
    </ligand>
</feature>
<evidence type="ECO:0000256" key="6">
    <source>
        <dbReference type="RuleBase" id="RU000414"/>
    </source>
</evidence>
<feature type="binding site" evidence="5">
    <location>
        <position position="78"/>
    </location>
    <ligand>
        <name>Mn(2+)</name>
        <dbReference type="ChEBI" id="CHEBI:29035"/>
    </ligand>
</feature>
<sequence length="196" mass="22328">MFTLPPLPYPTNALEPYLDTQTLEIHFGKHHATYLKNLNDLLPEKSDADLIPVLQHLDDLPQDIRVKVRNNAGGVYNHNLYWQCMSPKSKSPSPRLLSSIESGFGTLDAFKEKFSQAALTHFGSGWAWLVKGTKGLEIVTTPNQDSPVSTGLTPILGLDVWEHAYYLKYQNRRVEYIQAWWNVVNWDYVSSLLADR</sequence>
<dbReference type="InterPro" id="IPR019832">
    <property type="entry name" value="Mn/Fe_SOD_C"/>
</dbReference>
<feature type="domain" description="Manganese/iron superoxide dismutase N-terminal" evidence="7">
    <location>
        <begin position="2"/>
        <end position="86"/>
    </location>
</feature>
<accession>A0A1F4ZT98</accession>
<dbReference type="Proteomes" id="UP000176424">
    <property type="component" value="Unassembled WGS sequence"/>
</dbReference>
<dbReference type="InterPro" id="IPR019833">
    <property type="entry name" value="Mn/Fe_SOD_BS"/>
</dbReference>
<evidence type="ECO:0000256" key="4">
    <source>
        <dbReference type="ARBA" id="ARBA00023002"/>
    </source>
</evidence>
<dbReference type="PROSITE" id="PS00088">
    <property type="entry name" value="SOD_MN"/>
    <property type="match status" value="1"/>
</dbReference>